<dbReference type="PANTHER" id="PTHR48081">
    <property type="entry name" value="AB HYDROLASE SUPERFAMILY PROTEIN C4A8.06C"/>
    <property type="match status" value="1"/>
</dbReference>
<comment type="similarity">
    <text evidence="1">Belongs to the 'GDXG' lipolytic enzyme family.</text>
</comment>
<keyword evidence="2 4" id="KW-0378">Hydrolase</keyword>
<name>A0ABV1M339_9NEIS</name>
<dbReference type="InterPro" id="IPR049492">
    <property type="entry name" value="BD-FAE-like_dom"/>
</dbReference>
<dbReference type="GO" id="GO:0016787">
    <property type="term" value="F:hydrolase activity"/>
    <property type="evidence" value="ECO:0007669"/>
    <property type="project" value="UniProtKB-KW"/>
</dbReference>
<dbReference type="EMBL" id="JBEFLD010000004">
    <property type="protein sequence ID" value="MEQ6290637.1"/>
    <property type="molecule type" value="Genomic_DNA"/>
</dbReference>
<dbReference type="InterPro" id="IPR050300">
    <property type="entry name" value="GDXG_lipolytic_enzyme"/>
</dbReference>
<dbReference type="PROSITE" id="PS01173">
    <property type="entry name" value="LIPASE_GDXG_HIS"/>
    <property type="match status" value="1"/>
</dbReference>
<dbReference type="RefSeq" id="WP_349586322.1">
    <property type="nucleotide sequence ID" value="NZ_JBEFLD010000004.1"/>
</dbReference>
<feature type="domain" description="BD-FAE-like" evidence="3">
    <location>
        <begin position="67"/>
        <end position="178"/>
    </location>
</feature>
<dbReference type="InterPro" id="IPR029058">
    <property type="entry name" value="AB_hydrolase_fold"/>
</dbReference>
<dbReference type="Proteomes" id="UP001433638">
    <property type="component" value="Unassembled WGS sequence"/>
</dbReference>
<dbReference type="Gene3D" id="3.40.50.1820">
    <property type="entry name" value="alpha/beta hydrolase"/>
    <property type="match status" value="1"/>
</dbReference>
<evidence type="ECO:0000313" key="5">
    <source>
        <dbReference type="Proteomes" id="UP001433638"/>
    </source>
</evidence>
<comment type="caution">
    <text evidence="4">The sequence shown here is derived from an EMBL/GenBank/DDBJ whole genome shotgun (WGS) entry which is preliminary data.</text>
</comment>
<protein>
    <submittedName>
        <fullName evidence="4">Alpha/beta hydrolase</fullName>
    </submittedName>
</protein>
<evidence type="ECO:0000256" key="1">
    <source>
        <dbReference type="ARBA" id="ARBA00010515"/>
    </source>
</evidence>
<keyword evidence="5" id="KW-1185">Reference proteome</keyword>
<dbReference type="Pfam" id="PF20434">
    <property type="entry name" value="BD-FAE"/>
    <property type="match status" value="1"/>
</dbReference>
<evidence type="ECO:0000256" key="2">
    <source>
        <dbReference type="ARBA" id="ARBA00022801"/>
    </source>
</evidence>
<dbReference type="InterPro" id="IPR002168">
    <property type="entry name" value="Lipase_GDXG_HIS_AS"/>
</dbReference>
<dbReference type="SUPFAM" id="SSF53474">
    <property type="entry name" value="alpha/beta-Hydrolases"/>
    <property type="match status" value="1"/>
</dbReference>
<dbReference type="PANTHER" id="PTHR48081:SF33">
    <property type="entry name" value="KYNURENINE FORMAMIDASE"/>
    <property type="match status" value="1"/>
</dbReference>
<proteinExistence type="inferred from homology"/>
<reference evidence="4" key="1">
    <citation type="submission" date="2024-06" db="EMBL/GenBank/DDBJ databases">
        <title>Genome sequence of Vogesella sp. MAHUQ-64.</title>
        <authorList>
            <person name="Huq M.A."/>
        </authorList>
    </citation>
    <scope>NUCLEOTIDE SEQUENCE</scope>
    <source>
        <strain evidence="4">MAHUQ-64</strain>
    </source>
</reference>
<organism evidence="4 5">
    <name type="scientific">Vogesella oryzagri</name>
    <dbReference type="NCBI Taxonomy" id="3160864"/>
    <lineage>
        <taxon>Bacteria</taxon>
        <taxon>Pseudomonadati</taxon>
        <taxon>Pseudomonadota</taxon>
        <taxon>Betaproteobacteria</taxon>
        <taxon>Neisseriales</taxon>
        <taxon>Chromobacteriaceae</taxon>
        <taxon>Vogesella</taxon>
    </lineage>
</organism>
<evidence type="ECO:0000313" key="4">
    <source>
        <dbReference type="EMBL" id="MEQ6290637.1"/>
    </source>
</evidence>
<accession>A0ABV1M339</accession>
<gene>
    <name evidence="4" type="ORF">ABNW52_08415</name>
</gene>
<evidence type="ECO:0000259" key="3">
    <source>
        <dbReference type="Pfam" id="PF20434"/>
    </source>
</evidence>
<sequence>MPIRPWLWLLLLLGALPVAHAGWLADRLAARLEAQMLEQDAVPWRLRSADVARVAGLAYGQDARQLLDVYWPQAGGQGMPVLVMVHGGAWRSGSRQSAAVVAHKVERWVPRGVVLVAIDYRLLPQATPLQQVQDVAAALAWVQREAARWGGDGRKLVLMGHSAGAHLVSLLSASRELQRQAGVQPWLGTVALDSAVYDVAAVMQRPHYRFYDQAFGGDPAAWSALSPMVQLQQAVPPLLAVCSQQRPDRPCDEAANFVTRARQLAGRAEQLPLAMSHRDINQQLGADSGYTRAVEQFLRGLDVALASRLAR</sequence>